<keyword evidence="2 7" id="KW-0812">Transmembrane</keyword>
<dbReference type="Proteomes" id="UP000239203">
    <property type="component" value="Unassembled WGS sequence"/>
</dbReference>
<keyword evidence="9" id="KW-0969">Cilium</keyword>
<evidence type="ECO:0000313" key="10">
    <source>
        <dbReference type="Proteomes" id="UP000239203"/>
    </source>
</evidence>
<dbReference type="OrthoDB" id="5191841at2"/>
<dbReference type="AlphaFoldDB" id="A0A2S6GMM6"/>
<dbReference type="GO" id="GO:0009425">
    <property type="term" value="C:bacterial-type flagellum basal body"/>
    <property type="evidence" value="ECO:0007669"/>
    <property type="project" value="UniProtKB-SubCell"/>
</dbReference>
<feature type="region of interest" description="Disordered" evidence="8">
    <location>
        <begin position="84"/>
        <end position="122"/>
    </location>
</feature>
<sequence length="139" mass="14692">MEALLRVFFALILVFIALWVVARLARRPLRGRRAGGLDVLARTQLSRGASVTVVKVDETALVLGVTDAGVSLLHTVDAEVFDHSPAPVHRTATTTGPDAAPKAGTGSSVAEGGALTGSALSPRTWKQAIESLRERSVRR</sequence>
<keyword evidence="4 7" id="KW-0472">Membrane</keyword>
<reference evidence="9 10" key="1">
    <citation type="submission" date="2018-02" db="EMBL/GenBank/DDBJ databases">
        <title>Genomic Encyclopedia of Archaeal and Bacterial Type Strains, Phase II (KMG-II): from individual species to whole genera.</title>
        <authorList>
            <person name="Goeker M."/>
        </authorList>
    </citation>
    <scope>NUCLEOTIDE SEQUENCE [LARGE SCALE GENOMIC DNA]</scope>
    <source>
        <strain evidence="9 10">YU 961-1</strain>
    </source>
</reference>
<keyword evidence="10" id="KW-1185">Reference proteome</keyword>
<evidence type="ECO:0000256" key="3">
    <source>
        <dbReference type="ARBA" id="ARBA00022989"/>
    </source>
</evidence>
<comment type="subcellular location">
    <subcellularLocation>
        <location evidence="7">Cell membrane</location>
    </subcellularLocation>
    <subcellularLocation>
        <location evidence="7">Bacterial flagellum basal body</location>
    </subcellularLocation>
</comment>
<dbReference type="RefSeq" id="WP_104480460.1">
    <property type="nucleotide sequence ID" value="NZ_CP154825.1"/>
</dbReference>
<dbReference type="Pfam" id="PF04347">
    <property type="entry name" value="FliO"/>
    <property type="match status" value="1"/>
</dbReference>
<evidence type="ECO:0000256" key="1">
    <source>
        <dbReference type="ARBA" id="ARBA00022475"/>
    </source>
</evidence>
<keyword evidence="9" id="KW-0282">Flagellum</keyword>
<name>A0A2S6GMM6_9PSEU</name>
<evidence type="ECO:0000256" key="8">
    <source>
        <dbReference type="SAM" id="MobiDB-lite"/>
    </source>
</evidence>
<dbReference type="InterPro" id="IPR052205">
    <property type="entry name" value="FliO/MopB"/>
</dbReference>
<keyword evidence="1 7" id="KW-1003">Cell membrane</keyword>
<comment type="caution">
    <text evidence="9">The sequence shown here is derived from an EMBL/GenBank/DDBJ whole genome shotgun (WGS) entry which is preliminary data.</text>
</comment>
<dbReference type="GO" id="GO:0044781">
    <property type="term" value="P:bacterial-type flagellum organization"/>
    <property type="evidence" value="ECO:0007669"/>
    <property type="project" value="UniProtKB-UniRule"/>
</dbReference>
<evidence type="ECO:0000256" key="4">
    <source>
        <dbReference type="ARBA" id="ARBA00023136"/>
    </source>
</evidence>
<dbReference type="PANTHER" id="PTHR38766">
    <property type="entry name" value="FLAGELLAR PROTEIN FLIO"/>
    <property type="match status" value="1"/>
</dbReference>
<evidence type="ECO:0000256" key="5">
    <source>
        <dbReference type="ARBA" id="ARBA00023143"/>
    </source>
</evidence>
<feature type="transmembrane region" description="Helical" evidence="7">
    <location>
        <begin position="6"/>
        <end position="25"/>
    </location>
</feature>
<evidence type="ECO:0000256" key="2">
    <source>
        <dbReference type="ARBA" id="ARBA00022692"/>
    </source>
</evidence>
<accession>A0A2S6GMM6</accession>
<dbReference type="NCBIfam" id="TIGR03500">
    <property type="entry name" value="FliO_TIGR"/>
    <property type="match status" value="1"/>
</dbReference>
<dbReference type="GO" id="GO:0005886">
    <property type="term" value="C:plasma membrane"/>
    <property type="evidence" value="ECO:0007669"/>
    <property type="project" value="UniProtKB-SubCell"/>
</dbReference>
<comment type="similarity">
    <text evidence="6 7">Belongs to the FliO/MopB family.</text>
</comment>
<gene>
    <name evidence="9" type="ORF">CLV40_110196</name>
</gene>
<evidence type="ECO:0000256" key="7">
    <source>
        <dbReference type="RuleBase" id="RU362064"/>
    </source>
</evidence>
<evidence type="ECO:0000256" key="6">
    <source>
        <dbReference type="ARBA" id="ARBA00037937"/>
    </source>
</evidence>
<dbReference type="EMBL" id="PTIX01000010">
    <property type="protein sequence ID" value="PPK66492.1"/>
    <property type="molecule type" value="Genomic_DNA"/>
</dbReference>
<protein>
    <recommendedName>
        <fullName evidence="7">Flagellar protein</fullName>
    </recommendedName>
</protein>
<organism evidence="9 10">
    <name type="scientific">Actinokineospora auranticolor</name>
    <dbReference type="NCBI Taxonomy" id="155976"/>
    <lineage>
        <taxon>Bacteria</taxon>
        <taxon>Bacillati</taxon>
        <taxon>Actinomycetota</taxon>
        <taxon>Actinomycetes</taxon>
        <taxon>Pseudonocardiales</taxon>
        <taxon>Pseudonocardiaceae</taxon>
        <taxon>Actinokineospora</taxon>
    </lineage>
</organism>
<dbReference type="InterPro" id="IPR022781">
    <property type="entry name" value="Flagellar_biosynth_FliO"/>
</dbReference>
<keyword evidence="3 7" id="KW-1133">Transmembrane helix</keyword>
<keyword evidence="9" id="KW-0966">Cell projection</keyword>
<dbReference type="PANTHER" id="PTHR38766:SF1">
    <property type="entry name" value="FLAGELLAR PROTEIN FLIO"/>
    <property type="match status" value="1"/>
</dbReference>
<proteinExistence type="inferred from homology"/>
<evidence type="ECO:0000313" key="9">
    <source>
        <dbReference type="EMBL" id="PPK66492.1"/>
    </source>
</evidence>
<keyword evidence="5 7" id="KW-0975">Bacterial flagellum</keyword>